<dbReference type="OrthoDB" id="9809781at2"/>
<dbReference type="InterPro" id="IPR004843">
    <property type="entry name" value="Calcineurin-like_PHP"/>
</dbReference>
<dbReference type="RefSeq" id="WP_096180708.1">
    <property type="nucleotide sequence ID" value="NZ_BDUF01000011.1"/>
</dbReference>
<proteinExistence type="predicted"/>
<name>A0A292YJE0_9BACL</name>
<reference evidence="5" key="1">
    <citation type="submission" date="2017-07" db="EMBL/GenBank/DDBJ databases">
        <title>Draft genome sequence of Effusibacillus lacus strain skLN1.</title>
        <authorList>
            <person name="Watanabe M."/>
            <person name="Kojima H."/>
            <person name="Fukui M."/>
        </authorList>
    </citation>
    <scope>NUCLEOTIDE SEQUENCE [LARGE SCALE GENOMIC DNA]</scope>
    <source>
        <strain evidence="5">skLN1</strain>
    </source>
</reference>
<keyword evidence="5" id="KW-1185">Reference proteome</keyword>
<evidence type="ECO:0000259" key="2">
    <source>
        <dbReference type="Pfam" id="PF00149"/>
    </source>
</evidence>
<dbReference type="InterPro" id="IPR018711">
    <property type="entry name" value="NAGPA"/>
</dbReference>
<dbReference type="Proteomes" id="UP000217785">
    <property type="component" value="Unassembled WGS sequence"/>
</dbReference>
<feature type="domain" description="Calcineurin-like phosphoesterase" evidence="2">
    <location>
        <begin position="753"/>
        <end position="948"/>
    </location>
</feature>
<dbReference type="PANTHER" id="PTHR40446">
    <property type="entry name" value="N-ACETYLGLUCOSAMINE-1-PHOSPHODIESTER ALPHA-N-ACETYLGLUCOSAMINIDASE"/>
    <property type="match status" value="1"/>
</dbReference>
<dbReference type="Gene3D" id="2.60.40.1080">
    <property type="match status" value="2"/>
</dbReference>
<feature type="domain" description="Phosphodiester glycosidase" evidence="3">
    <location>
        <begin position="217"/>
        <end position="389"/>
    </location>
</feature>
<comment type="caution">
    <text evidence="4">The sequence shown here is derived from an EMBL/GenBank/DDBJ whole genome shotgun (WGS) entry which is preliminary data.</text>
</comment>
<feature type="signal peptide" evidence="1">
    <location>
        <begin position="1"/>
        <end position="21"/>
    </location>
</feature>
<evidence type="ECO:0000313" key="5">
    <source>
        <dbReference type="Proteomes" id="UP000217785"/>
    </source>
</evidence>
<dbReference type="Pfam" id="PF00149">
    <property type="entry name" value="Metallophos"/>
    <property type="match status" value="1"/>
</dbReference>
<dbReference type="PANTHER" id="PTHR40446:SF2">
    <property type="entry name" value="N-ACETYLGLUCOSAMINE-1-PHOSPHODIESTER ALPHA-N-ACETYLGLUCOSAMINIDASE"/>
    <property type="match status" value="1"/>
</dbReference>
<dbReference type="Gene3D" id="3.60.21.10">
    <property type="match status" value="1"/>
</dbReference>
<dbReference type="EMBL" id="BDUF01000011">
    <property type="protein sequence ID" value="GAX89021.1"/>
    <property type="molecule type" value="Genomic_DNA"/>
</dbReference>
<feature type="chain" id="PRO_5038421764" description="Metallophosphoesterase" evidence="1">
    <location>
        <begin position="22"/>
        <end position="1104"/>
    </location>
</feature>
<dbReference type="Pfam" id="PF09992">
    <property type="entry name" value="NAGPA"/>
    <property type="match status" value="1"/>
</dbReference>
<dbReference type="InterPro" id="IPR029052">
    <property type="entry name" value="Metallo-depent_PP-like"/>
</dbReference>
<dbReference type="AlphaFoldDB" id="A0A292YJE0"/>
<sequence length="1104" mass="117246">MPKKRVLVSAFLATMMSVGWNGMSVPVVLAAETGIAGTHLELKDTILANLKTTNIGPGVELATFDRLDRRGWVRGQVLKVDLGSKKISTDLLFPGVVSAAEPLSETANKSGAIAGVNGDFFDITGTRAPLGSQVKNGELLKGPVPDWTKVAGVGKDGLGRLADMMLEGTVTLPSGSHPLIALNQSWITYDGIGVFTSAWGSASRKGSVGDAWAVREVLVKDGKVVSISDQAGSGEIPQGSYVILARDSATYAFDGLKAGDPVSVQYKPKANLPEQFQFAVGGNLYLLKDGAVQELDDTSSDPRTAIGFSADGKTMYLATVDGRQQNSRGMTLRELAELLQGLGAANALNLDGGGSTTMVARLPGKNQVEVVNSPSEGSQRPVANGVGIFAAPGSGKLTGITLQPVMDHPDAHRVFPGLSRKLKAAGHDETYAHVVTGALTWQATPTDNASLMADGVFYGKKPGTVTVQAQAQDAKGTVNLQVIGDLFRVKTSAERLSIPTGGSHTFFVTGSDAEGYSAPIEPQDVTLEYDRTILQIAASDNGQFVVTPLVGDGAAVVAVKVKDKQALLPVTIGYKPVVVADFEDESAWGTSGARSTVSVSSDAGQNGQGVKVSFDFTQSTATRTANIHPNATMEAPGQPLQVGVWVKGSGKGEWLSFTLLDASGKYHYVYGPHVTWTGWQFAEAAVPQGVQYPVQIVTIGAIETNKDKQYQGELVYDDLTVKVAPAIRITDQQPANKDPLIVQNGQLEAGRWKFAVLSDSHLTANSADNKQTEQIRTSLRQIVEAKPDFLVISGDLVDASNPENFALAEQLLNEEIGSRFPVYYIPGNHEVMGTGNLDYFLAKFKTNRYSFDHKGTRFILLDSSAGSFGKSDFLQLIDLRSRLNDAAKDPSIKNVVVIGHHPTRDPLPTKNSQLSDGKEAQLVETWLTEFRQSSGGKGAVYVSGHAHTVNVDRVNGVPYLVLGPSGKIPYGPADKGGFYAWNLFGIDGGADWIRTEVRPLLEQVTIEAPASLKAGETATVTAIGHQFGGHKFPLAYPATVAWSGSKNVFIGTGDSLEQARKSGRYNAVLDPETGKLTALKSGTVSISVQSNGITQQATIRIEAK</sequence>
<dbReference type="SUPFAM" id="SSF56300">
    <property type="entry name" value="Metallo-dependent phosphatases"/>
    <property type="match status" value="1"/>
</dbReference>
<organism evidence="4 5">
    <name type="scientific">Effusibacillus lacus</name>
    <dbReference type="NCBI Taxonomy" id="1348429"/>
    <lineage>
        <taxon>Bacteria</taxon>
        <taxon>Bacillati</taxon>
        <taxon>Bacillota</taxon>
        <taxon>Bacilli</taxon>
        <taxon>Bacillales</taxon>
        <taxon>Alicyclobacillaceae</taxon>
        <taxon>Effusibacillus</taxon>
    </lineage>
</organism>
<protein>
    <recommendedName>
        <fullName evidence="6">Metallophosphoesterase</fullName>
    </recommendedName>
</protein>
<evidence type="ECO:0008006" key="6">
    <source>
        <dbReference type="Google" id="ProtNLM"/>
    </source>
</evidence>
<accession>A0A292YJE0</accession>
<dbReference type="GO" id="GO:0016787">
    <property type="term" value="F:hydrolase activity"/>
    <property type="evidence" value="ECO:0007669"/>
    <property type="project" value="InterPro"/>
</dbReference>
<keyword evidence="1" id="KW-0732">Signal</keyword>
<evidence type="ECO:0000313" key="4">
    <source>
        <dbReference type="EMBL" id="GAX89021.1"/>
    </source>
</evidence>
<evidence type="ECO:0000256" key="1">
    <source>
        <dbReference type="SAM" id="SignalP"/>
    </source>
</evidence>
<evidence type="ECO:0000259" key="3">
    <source>
        <dbReference type="Pfam" id="PF09992"/>
    </source>
</evidence>
<gene>
    <name evidence="4" type="ORF">EFBL_0635</name>
</gene>